<dbReference type="GO" id="GO:0008242">
    <property type="term" value="F:omega peptidase activity"/>
    <property type="evidence" value="ECO:0007669"/>
    <property type="project" value="UniProtKB-EC"/>
</dbReference>
<comment type="subunit">
    <text evidence="4">Homotetramer.</text>
</comment>
<evidence type="ECO:0000313" key="10">
    <source>
        <dbReference type="EMBL" id="GFY85013.1"/>
    </source>
</evidence>
<comment type="caution">
    <text evidence="10">The sequence shown here is derived from an EMBL/GenBank/DDBJ whole genome shotgun (WGS) entry which is preliminary data.</text>
</comment>
<evidence type="ECO:0000256" key="1">
    <source>
        <dbReference type="ARBA" id="ARBA00000721"/>
    </source>
</evidence>
<comment type="subcellular location">
    <subcellularLocation>
        <location evidence="2">Cytoplasm</location>
    </subcellularLocation>
</comment>
<evidence type="ECO:0000256" key="2">
    <source>
        <dbReference type="ARBA" id="ARBA00004496"/>
    </source>
</evidence>
<evidence type="ECO:0000256" key="3">
    <source>
        <dbReference type="ARBA" id="ARBA00010040"/>
    </source>
</evidence>
<keyword evidence="11" id="KW-1185">Reference proteome</keyword>
<reference evidence="10 11" key="1">
    <citation type="submission" date="2019-07" db="EMBL/GenBank/DDBJ databases">
        <title>De Novo Assembly of kiwifruit Actinidia rufa.</title>
        <authorList>
            <person name="Sugita-Konishi S."/>
            <person name="Sato K."/>
            <person name="Mori E."/>
            <person name="Abe Y."/>
            <person name="Kisaki G."/>
            <person name="Hamano K."/>
            <person name="Suezawa K."/>
            <person name="Otani M."/>
            <person name="Fukuda T."/>
            <person name="Manabe T."/>
            <person name="Gomi K."/>
            <person name="Tabuchi M."/>
            <person name="Akimitsu K."/>
            <person name="Kataoka I."/>
        </authorList>
    </citation>
    <scope>NUCLEOTIDE SEQUENCE [LARGE SCALE GENOMIC DNA]</scope>
    <source>
        <strain evidence="11">cv. Fuchu</strain>
    </source>
</reference>
<keyword evidence="6" id="KW-0963">Cytoplasm</keyword>
<dbReference type="GO" id="GO:0006508">
    <property type="term" value="P:proteolysis"/>
    <property type="evidence" value="ECO:0007669"/>
    <property type="project" value="InterPro"/>
</dbReference>
<protein>
    <recommendedName>
        <fullName evidence="5">acylaminoacyl-peptidase</fullName>
        <ecNumber evidence="5">3.4.19.1</ecNumber>
    </recommendedName>
</protein>
<feature type="domain" description="Peptidase S9 prolyl oligopeptidase catalytic" evidence="8">
    <location>
        <begin position="809"/>
        <end position="881"/>
    </location>
</feature>
<evidence type="ECO:0000256" key="5">
    <source>
        <dbReference type="ARBA" id="ARBA00012917"/>
    </source>
</evidence>
<dbReference type="InterPro" id="IPR045550">
    <property type="entry name" value="AARE_N"/>
</dbReference>
<evidence type="ECO:0000313" key="11">
    <source>
        <dbReference type="Proteomes" id="UP000585474"/>
    </source>
</evidence>
<comment type="catalytic activity">
    <reaction evidence="1">
        <text>Cleavage of an N-acetyl or N-formyl amino acid from the N-terminus of a polypeptide.</text>
        <dbReference type="EC" id="3.4.19.1"/>
    </reaction>
</comment>
<dbReference type="Proteomes" id="UP000585474">
    <property type="component" value="Unassembled WGS sequence"/>
</dbReference>
<dbReference type="Pfam" id="PF19283">
    <property type="entry name" value="APEH_N"/>
    <property type="match status" value="2"/>
</dbReference>
<dbReference type="PANTHER" id="PTHR42776:SF4">
    <property type="entry name" value="ACYLAMINO-ACID-RELEASING ENZYME"/>
    <property type="match status" value="1"/>
</dbReference>
<evidence type="ECO:0000256" key="6">
    <source>
        <dbReference type="ARBA" id="ARBA00022490"/>
    </source>
</evidence>
<evidence type="ECO:0000256" key="7">
    <source>
        <dbReference type="ARBA" id="ARBA00022801"/>
    </source>
</evidence>
<dbReference type="PANTHER" id="PTHR42776">
    <property type="entry name" value="SERINE PEPTIDASE S9 FAMILY MEMBER"/>
    <property type="match status" value="1"/>
</dbReference>
<proteinExistence type="inferred from homology"/>
<evidence type="ECO:0000259" key="8">
    <source>
        <dbReference type="Pfam" id="PF00326"/>
    </source>
</evidence>
<dbReference type="InterPro" id="IPR029058">
    <property type="entry name" value="AB_hydrolase_fold"/>
</dbReference>
<dbReference type="Pfam" id="PF00326">
    <property type="entry name" value="Peptidase_S9"/>
    <property type="match status" value="2"/>
</dbReference>
<evidence type="ECO:0000256" key="4">
    <source>
        <dbReference type="ARBA" id="ARBA00011881"/>
    </source>
</evidence>
<evidence type="ECO:0000259" key="9">
    <source>
        <dbReference type="Pfam" id="PF19283"/>
    </source>
</evidence>
<sequence>MDCSGASPLKEMPLGLDEASAEEYASQSKLLQEFTNVSSIDKAWTLKPNNGSKLLVVRNSENESPTQFEIWSGSQVEKEFQIPHSIHGSVYSDEWFEGISWNSDETLIAYVAEEPAPSKPTFSNFGYKKGSSTDKDCGIWKGQGDWEEEWGETYAGKRQPALFVININSGDVRFVEGIGKSLSVGQVVWAPSTEGLHQYLVFVGWSSNGRKLGIKYCYNRPCALYAVRAPFQESKGNELNLKSKAYEDVCVLNLTQSISSAFFPRFSPDGKFLVFLSAKSSVDSGAHSATDSLHRIDWPTDGKLDPLPKIVDVNRLSDWCMLVWSSDHTLKLVRIDQPVEHLQFVEMEAHEGDLPRAPPNPQVILPAKMMRDYLKPTRSSCCDVCAEDDCFPGLYCSSFLSKPWLSDGRTMILSSVWRSTQAILSVNVLSGNVVRISPSDSNFSWNVLTLDGDNIIAVSSSPVDVPQIKYGYLVEGSSNVPEWSWADISSPIPRYSEKVRTLLSTLQFSVMKIPVRGVSENLSKGASKPFEAIFVSSKSKKSDVRDPLIVMLHGGPHSVSVSSFSKNLAFLSSIGYSLLIVNYRGSLGFGEEALQSLPGKVGYQDVNDVLTAIDHVIDMGLADPSKITVLGGSHGGFLTTHLIGQAPDKFVAAAARNPVCNLALMVGTTDIPDWCYVETWGCDGKSMFTEAPSAEHLDLLYSKSPISHLSKDSRIEVTDPPKNRESALLPQKRDGNAFQSCQKRVPNRMEKTSVTPIWTRHRAPAHRSRDLDLSFLVAVAIAVARCRLRCSSPSAIAIAIAIAVAVAHRLLSLVKTPTIFLLGAQDLRVPVSNGLQYARALKEKGCEVKVIVFPNDVHGIEKPQSDFESFLNIGVWFKKYCK</sequence>
<comment type="similarity">
    <text evidence="3">Belongs to the peptidase S9C family.</text>
</comment>
<organism evidence="10 11">
    <name type="scientific">Actinidia rufa</name>
    <dbReference type="NCBI Taxonomy" id="165716"/>
    <lineage>
        <taxon>Eukaryota</taxon>
        <taxon>Viridiplantae</taxon>
        <taxon>Streptophyta</taxon>
        <taxon>Embryophyta</taxon>
        <taxon>Tracheophyta</taxon>
        <taxon>Spermatophyta</taxon>
        <taxon>Magnoliopsida</taxon>
        <taxon>eudicotyledons</taxon>
        <taxon>Gunneridae</taxon>
        <taxon>Pentapetalae</taxon>
        <taxon>asterids</taxon>
        <taxon>Ericales</taxon>
        <taxon>Actinidiaceae</taxon>
        <taxon>Actinidia</taxon>
    </lineage>
</organism>
<dbReference type="OrthoDB" id="416344at2759"/>
<dbReference type="SUPFAM" id="SSF53474">
    <property type="entry name" value="alpha/beta-Hydrolases"/>
    <property type="match status" value="1"/>
</dbReference>
<dbReference type="SUPFAM" id="SSF82171">
    <property type="entry name" value="DPP6 N-terminal domain-like"/>
    <property type="match status" value="1"/>
</dbReference>
<dbReference type="GO" id="GO:0004252">
    <property type="term" value="F:serine-type endopeptidase activity"/>
    <property type="evidence" value="ECO:0007669"/>
    <property type="project" value="InterPro"/>
</dbReference>
<accession>A0A7J0EEX8</accession>
<feature type="domain" description="Acylamino-acid-releasing enzyme N-terminal" evidence="9">
    <location>
        <begin position="50"/>
        <end position="313"/>
    </location>
</feature>
<dbReference type="EC" id="3.4.19.1" evidence="5"/>
<feature type="domain" description="Peptidase S9 prolyl oligopeptidase catalytic" evidence="8">
    <location>
        <begin position="563"/>
        <end position="714"/>
    </location>
</feature>
<feature type="domain" description="Acylamino-acid-releasing enzyme N-terminal" evidence="9">
    <location>
        <begin position="385"/>
        <end position="500"/>
    </location>
</feature>
<dbReference type="InterPro" id="IPR001375">
    <property type="entry name" value="Peptidase_S9_cat"/>
</dbReference>
<dbReference type="PROSITE" id="PS00708">
    <property type="entry name" value="PRO_ENDOPEP_SER"/>
    <property type="match status" value="1"/>
</dbReference>
<dbReference type="Gene3D" id="3.40.50.1820">
    <property type="entry name" value="alpha/beta hydrolase"/>
    <property type="match status" value="2"/>
</dbReference>
<dbReference type="AlphaFoldDB" id="A0A7J0EEX8"/>
<dbReference type="EMBL" id="BJWL01000003">
    <property type="protein sequence ID" value="GFY85013.1"/>
    <property type="molecule type" value="Genomic_DNA"/>
</dbReference>
<gene>
    <name evidence="10" type="ORF">Acr_03g0017870</name>
</gene>
<dbReference type="InterPro" id="IPR002471">
    <property type="entry name" value="Pept_S9_AS"/>
</dbReference>
<dbReference type="GO" id="GO:0005737">
    <property type="term" value="C:cytoplasm"/>
    <property type="evidence" value="ECO:0007669"/>
    <property type="project" value="UniProtKB-SubCell"/>
</dbReference>
<keyword evidence="7" id="KW-0378">Hydrolase</keyword>
<name>A0A7J0EEX8_9ERIC</name>